<evidence type="ECO:0000256" key="2">
    <source>
        <dbReference type="ARBA" id="ARBA00022692"/>
    </source>
</evidence>
<feature type="transmembrane region" description="Helical" evidence="6">
    <location>
        <begin position="438"/>
        <end position="461"/>
    </location>
</feature>
<feature type="transmembrane region" description="Helical" evidence="6">
    <location>
        <begin position="359"/>
        <end position="385"/>
    </location>
</feature>
<feature type="transmembrane region" description="Helical" evidence="6">
    <location>
        <begin position="467"/>
        <end position="493"/>
    </location>
</feature>
<dbReference type="EMBL" id="CAVMBE010000065">
    <property type="protein sequence ID" value="CAK4032550.1"/>
    <property type="molecule type" value="Genomic_DNA"/>
</dbReference>
<evidence type="ECO:0000256" key="3">
    <source>
        <dbReference type="ARBA" id="ARBA00022989"/>
    </source>
</evidence>
<dbReference type="PANTHER" id="PTHR23502:SF187">
    <property type="entry name" value="TRANSPORTER, PUTATIVE (AFU_ORTHOLOGUE AFUA_2G17840)-RELATED"/>
    <property type="match status" value="1"/>
</dbReference>
<evidence type="ECO:0000313" key="7">
    <source>
        <dbReference type="EMBL" id="CAK4032550.1"/>
    </source>
</evidence>
<feature type="transmembrane region" description="Helical" evidence="6">
    <location>
        <begin position="252"/>
        <end position="275"/>
    </location>
</feature>
<evidence type="ECO:0000256" key="5">
    <source>
        <dbReference type="SAM" id="MobiDB-lite"/>
    </source>
</evidence>
<dbReference type="PANTHER" id="PTHR23502">
    <property type="entry name" value="MAJOR FACILITATOR SUPERFAMILY"/>
    <property type="match status" value="1"/>
</dbReference>
<reference evidence="7" key="1">
    <citation type="submission" date="2023-11" db="EMBL/GenBank/DDBJ databases">
        <authorList>
            <person name="Alioto T."/>
            <person name="Alioto T."/>
            <person name="Gomez Garrido J."/>
        </authorList>
    </citation>
    <scope>NUCLEOTIDE SEQUENCE</scope>
</reference>
<dbReference type="GO" id="GO:0022857">
    <property type="term" value="F:transmembrane transporter activity"/>
    <property type="evidence" value="ECO:0007669"/>
    <property type="project" value="InterPro"/>
</dbReference>
<feature type="compositionally biased region" description="Basic and acidic residues" evidence="5">
    <location>
        <begin position="30"/>
        <end position="51"/>
    </location>
</feature>
<accession>A0AAI8Z4J2</accession>
<feature type="transmembrane region" description="Helical" evidence="6">
    <location>
        <begin position="281"/>
        <end position="300"/>
    </location>
</feature>
<protein>
    <submittedName>
        <fullName evidence="7">MFS transporter</fullName>
    </submittedName>
</protein>
<dbReference type="Gene3D" id="1.20.1250.20">
    <property type="entry name" value="MFS general substrate transporter like domains"/>
    <property type="match status" value="1"/>
</dbReference>
<gene>
    <name evidence="7" type="ORF">LECACI_7A007708</name>
</gene>
<evidence type="ECO:0000256" key="6">
    <source>
        <dbReference type="SAM" id="Phobius"/>
    </source>
</evidence>
<dbReference type="Pfam" id="PF07690">
    <property type="entry name" value="MFS_1"/>
    <property type="match status" value="1"/>
</dbReference>
<proteinExistence type="predicted"/>
<organism evidence="7 8">
    <name type="scientific">Lecanosticta acicola</name>
    <dbReference type="NCBI Taxonomy" id="111012"/>
    <lineage>
        <taxon>Eukaryota</taxon>
        <taxon>Fungi</taxon>
        <taxon>Dikarya</taxon>
        <taxon>Ascomycota</taxon>
        <taxon>Pezizomycotina</taxon>
        <taxon>Dothideomycetes</taxon>
        <taxon>Dothideomycetidae</taxon>
        <taxon>Mycosphaerellales</taxon>
        <taxon>Mycosphaerellaceae</taxon>
        <taxon>Lecanosticta</taxon>
    </lineage>
</organism>
<comment type="caution">
    <text evidence="7">The sequence shown here is derived from an EMBL/GenBank/DDBJ whole genome shotgun (WGS) entry which is preliminary data.</text>
</comment>
<evidence type="ECO:0000256" key="1">
    <source>
        <dbReference type="ARBA" id="ARBA00004141"/>
    </source>
</evidence>
<dbReference type="InterPro" id="IPR036259">
    <property type="entry name" value="MFS_trans_sf"/>
</dbReference>
<evidence type="ECO:0000313" key="8">
    <source>
        <dbReference type="Proteomes" id="UP001296104"/>
    </source>
</evidence>
<dbReference type="InterPro" id="IPR011701">
    <property type="entry name" value="MFS"/>
</dbReference>
<comment type="subcellular location">
    <subcellularLocation>
        <location evidence="1">Membrane</location>
        <topology evidence="1">Multi-pass membrane protein</topology>
    </subcellularLocation>
</comment>
<feature type="transmembrane region" description="Helical" evidence="6">
    <location>
        <begin position="218"/>
        <end position="240"/>
    </location>
</feature>
<evidence type="ECO:0000256" key="4">
    <source>
        <dbReference type="ARBA" id="ARBA00023136"/>
    </source>
</evidence>
<dbReference type="GO" id="GO:0005886">
    <property type="term" value="C:plasma membrane"/>
    <property type="evidence" value="ECO:0007669"/>
    <property type="project" value="TreeGrafter"/>
</dbReference>
<keyword evidence="8" id="KW-1185">Reference proteome</keyword>
<feature type="transmembrane region" description="Helical" evidence="6">
    <location>
        <begin position="505"/>
        <end position="523"/>
    </location>
</feature>
<feature type="region of interest" description="Disordered" evidence="5">
    <location>
        <begin position="1"/>
        <end position="53"/>
    </location>
</feature>
<feature type="transmembrane region" description="Helical" evidence="6">
    <location>
        <begin position="535"/>
        <end position="554"/>
    </location>
</feature>
<keyword evidence="2 6" id="KW-0812">Transmembrane</keyword>
<keyword evidence="3 6" id="KW-1133">Transmembrane helix</keyword>
<keyword evidence="4 6" id="KW-0472">Membrane</keyword>
<sequence>MPDHPIPRPSHSSKRYTFLSLDSSNAPTTDRPENLDEKDSSTENDADHIEVQRSSLSPIEYPRELDIDLETRGEREGYILDVNVLKQVTPKWEDYQLAQDGKTVLIPQPSLDPTDPLNWSWWKKHTVLLLIAWAAFLPDYGSATGAVTLIPQAKVWGITPDKVNHSQAGNVFMLGAAGPIVVALSAYFGRLPVLFWFIFHSIWTAAGCAGAKTFNTFFTFRVLNGFFSTVAQGGGVMFIKDMFYVHERARKINVWATFFILSPYFGPLIAAFIITTQNWDVAFWVFTAMVGLCFILIILFGDETFYNRKVPPEQRPGRAPGVGGRISRLIGIEQWRSRRQWSSFKQACMRPVIVLLKPTVFLSCTFYLFTFAWAVGINTTLTIFVTPLYDFGPKQIGYFYFTPVVAACLGEMVGYGLHDQLARFLTRRNPEHKLEPEYRLMAISFSTPFAVTGLVVVGFALENAWHYMVTAVGWGLYVFGMMVTSVALTSYNLDCYPEGAGETGAWLNFARTTGGFIVSYFQVDWAKAQGTKKSFSIQAGICAAAYFVVVYLQIYGKRLRERAGPLQFKTD</sequence>
<feature type="transmembrane region" description="Helical" evidence="6">
    <location>
        <begin position="397"/>
        <end position="417"/>
    </location>
</feature>
<dbReference type="AlphaFoldDB" id="A0AAI8Z4J2"/>
<name>A0AAI8Z4J2_9PEZI</name>
<dbReference type="SUPFAM" id="SSF103473">
    <property type="entry name" value="MFS general substrate transporter"/>
    <property type="match status" value="1"/>
</dbReference>
<dbReference type="Proteomes" id="UP001296104">
    <property type="component" value="Unassembled WGS sequence"/>
</dbReference>